<name>A0A0E0JKU2_ORYPU</name>
<dbReference type="AlphaFoldDB" id="A0A0E0JKU2"/>
<protein>
    <submittedName>
        <fullName evidence="1">Uncharacterized protein</fullName>
    </submittedName>
</protein>
<keyword evidence="2" id="KW-1185">Reference proteome</keyword>
<dbReference type="EnsemblPlants" id="OPUNC01G21930.1">
    <property type="protein sequence ID" value="OPUNC01G21930.1"/>
    <property type="gene ID" value="OPUNC01G21930"/>
</dbReference>
<accession>A0A0E0JKU2</accession>
<evidence type="ECO:0000313" key="1">
    <source>
        <dbReference type="EnsemblPlants" id="OPUNC01G21930.1"/>
    </source>
</evidence>
<organism evidence="1">
    <name type="scientific">Oryza punctata</name>
    <name type="common">Red rice</name>
    <dbReference type="NCBI Taxonomy" id="4537"/>
    <lineage>
        <taxon>Eukaryota</taxon>
        <taxon>Viridiplantae</taxon>
        <taxon>Streptophyta</taxon>
        <taxon>Embryophyta</taxon>
        <taxon>Tracheophyta</taxon>
        <taxon>Spermatophyta</taxon>
        <taxon>Magnoliopsida</taxon>
        <taxon>Liliopsida</taxon>
        <taxon>Poales</taxon>
        <taxon>Poaceae</taxon>
        <taxon>BOP clade</taxon>
        <taxon>Oryzoideae</taxon>
        <taxon>Oryzeae</taxon>
        <taxon>Oryzinae</taxon>
        <taxon>Oryza</taxon>
    </lineage>
</organism>
<evidence type="ECO:0000313" key="2">
    <source>
        <dbReference type="Proteomes" id="UP000026962"/>
    </source>
</evidence>
<reference evidence="1" key="1">
    <citation type="submission" date="2015-04" db="UniProtKB">
        <authorList>
            <consortium name="EnsemblPlants"/>
        </authorList>
    </citation>
    <scope>IDENTIFICATION</scope>
</reference>
<proteinExistence type="predicted"/>
<sequence>MPSKLGFDAAAALHVQVSHLIYPVTGELCPMYSAEVTPTMRSTYGPSFTTTKPEADSMPAAPERVFPASVASSAYVTSSTVPTTSASLIKSKDVRANVDKAVDLPVSMNSTRDAAALSANTDLVPIVLEISNEANSVDLVDTNKLCRVTPTKCLMKDNEQMVNDDGDDMATEDLVKLVEVDSKFTFVPVLLSDEWFSHKTISGMYSSWCLNDIVVSILDLAINHGISSFVNQLWVPILFLELRPSEMWIVMRLEWIKWKCWSLRNTQFYELSMIYDKLNPRDSVFLESNTYLLERGIATMLKVSQQPPDKALLGRVLVGVDGLYERISVLVWCKFNILEICHQVNMNGISSYVWENIQGLLLLDDQVFQSSAQWQSAMYKEMNHLELLIGLELLHVQLPSCSREMAQLKIPWPHPLNACAATLLGHDRESFSCKCNIKGSHTVMGLWKHEYWQTMEVFGDAAIWTLQYKESVIWPRSIGWFATSDHFVDLRLGYSSYHLVKVDDDPLEVFDRMPDRSVTQQHRWETDPRGSAAGWAPSCSFILENLTISRRREPPPIQRLVWPGRQSVMGFPPGG</sequence>
<dbReference type="STRING" id="4537.A0A0E0JKU2"/>
<dbReference type="HOGENOM" id="CLU_034251_0_0_1"/>
<reference evidence="1" key="2">
    <citation type="submission" date="2018-05" db="EMBL/GenBank/DDBJ databases">
        <title>OpunRS2 (Oryza punctata Reference Sequence Version 2).</title>
        <authorList>
            <person name="Zhang J."/>
            <person name="Kudrna D."/>
            <person name="Lee S."/>
            <person name="Talag J."/>
            <person name="Welchert J."/>
            <person name="Wing R.A."/>
        </authorList>
    </citation>
    <scope>NUCLEOTIDE SEQUENCE [LARGE SCALE GENOMIC DNA]</scope>
</reference>
<dbReference type="Gramene" id="OPUNC01G21930.1">
    <property type="protein sequence ID" value="OPUNC01G21930.1"/>
    <property type="gene ID" value="OPUNC01G21930"/>
</dbReference>
<dbReference type="Proteomes" id="UP000026962">
    <property type="component" value="Chromosome 1"/>
</dbReference>